<dbReference type="InterPro" id="IPR039599">
    <property type="entry name" value="RBM48"/>
</dbReference>
<comment type="similarity">
    <text evidence="1">Belongs to the RBM48 family.</text>
</comment>
<dbReference type="AlphaFoldDB" id="A0AAJ7FNY6"/>
<dbReference type="PANTHER" id="PTHR20957:SF0">
    <property type="entry name" value="RNA-BINDING PROTEIN 48"/>
    <property type="match status" value="1"/>
</dbReference>
<evidence type="ECO:0000256" key="1">
    <source>
        <dbReference type="ARBA" id="ARBA00006938"/>
    </source>
</evidence>
<dbReference type="GO" id="GO:0008380">
    <property type="term" value="P:RNA splicing"/>
    <property type="evidence" value="ECO:0007669"/>
    <property type="project" value="UniProtKB-KW"/>
</dbReference>
<evidence type="ECO:0000259" key="8">
    <source>
        <dbReference type="Pfam" id="PF00076"/>
    </source>
</evidence>
<comment type="function">
    <text evidence="7">As a component of the minor spliceosome, involved in the splicing of U12-type introns in pre-mRNAs.</text>
</comment>
<accession>A0AAJ7FNY6</accession>
<evidence type="ECO:0000313" key="9">
    <source>
        <dbReference type="Proteomes" id="UP000694920"/>
    </source>
</evidence>
<keyword evidence="5" id="KW-0694">RNA-binding</keyword>
<evidence type="ECO:0000256" key="3">
    <source>
        <dbReference type="ARBA" id="ARBA00022664"/>
    </source>
</evidence>
<dbReference type="Proteomes" id="UP000694920">
    <property type="component" value="Unplaced"/>
</dbReference>
<reference evidence="10" key="1">
    <citation type="submission" date="2025-08" db="UniProtKB">
        <authorList>
            <consortium name="RefSeq"/>
        </authorList>
    </citation>
    <scope>IDENTIFICATION</scope>
</reference>
<dbReference type="RefSeq" id="XP_015601142.1">
    <property type="nucleotide sequence ID" value="XM_015745656.2"/>
</dbReference>
<keyword evidence="6" id="KW-0508">mRNA splicing</keyword>
<proteinExistence type="inferred from homology"/>
<organism evidence="9 10">
    <name type="scientific">Cephus cinctus</name>
    <name type="common">Wheat stem sawfly</name>
    <dbReference type="NCBI Taxonomy" id="211228"/>
    <lineage>
        <taxon>Eukaryota</taxon>
        <taxon>Metazoa</taxon>
        <taxon>Ecdysozoa</taxon>
        <taxon>Arthropoda</taxon>
        <taxon>Hexapoda</taxon>
        <taxon>Insecta</taxon>
        <taxon>Pterygota</taxon>
        <taxon>Neoptera</taxon>
        <taxon>Endopterygota</taxon>
        <taxon>Hymenoptera</taxon>
        <taxon>Cephoidea</taxon>
        <taxon>Cephidae</taxon>
        <taxon>Cephus</taxon>
    </lineage>
</organism>
<evidence type="ECO:0000256" key="4">
    <source>
        <dbReference type="ARBA" id="ARBA00022728"/>
    </source>
</evidence>
<dbReference type="GO" id="GO:0005681">
    <property type="term" value="C:spliceosomal complex"/>
    <property type="evidence" value="ECO:0007669"/>
    <property type="project" value="UniProtKB-KW"/>
</dbReference>
<keyword evidence="3" id="KW-0507">mRNA processing</keyword>
<dbReference type="InterPro" id="IPR012677">
    <property type="entry name" value="Nucleotide-bd_a/b_plait_sf"/>
</dbReference>
<dbReference type="GO" id="GO:0003723">
    <property type="term" value="F:RNA binding"/>
    <property type="evidence" value="ECO:0007669"/>
    <property type="project" value="UniProtKB-KW"/>
</dbReference>
<evidence type="ECO:0000256" key="5">
    <source>
        <dbReference type="ARBA" id="ARBA00022884"/>
    </source>
</evidence>
<gene>
    <name evidence="10" type="primary">LOC107270552</name>
</gene>
<keyword evidence="4" id="KW-0747">Spliceosome</keyword>
<dbReference type="InterPro" id="IPR035979">
    <property type="entry name" value="RBD_domain_sf"/>
</dbReference>
<keyword evidence="9" id="KW-1185">Reference proteome</keyword>
<evidence type="ECO:0000256" key="2">
    <source>
        <dbReference type="ARBA" id="ARBA00015189"/>
    </source>
</evidence>
<dbReference type="InterPro" id="IPR034264">
    <property type="entry name" value="RBM48_RRM"/>
</dbReference>
<dbReference type="KEGG" id="ccin:107270552"/>
<protein>
    <recommendedName>
        <fullName evidence="2">RNA-binding protein 48</fullName>
    </recommendedName>
</protein>
<dbReference type="Gene3D" id="3.30.70.330">
    <property type="match status" value="1"/>
</dbReference>
<dbReference type="SUPFAM" id="SSF54928">
    <property type="entry name" value="RNA-binding domain, RBD"/>
    <property type="match status" value="1"/>
</dbReference>
<dbReference type="GO" id="GO:0006397">
    <property type="term" value="P:mRNA processing"/>
    <property type="evidence" value="ECO:0007669"/>
    <property type="project" value="UniProtKB-KW"/>
</dbReference>
<dbReference type="GO" id="GO:0005654">
    <property type="term" value="C:nucleoplasm"/>
    <property type="evidence" value="ECO:0007669"/>
    <property type="project" value="TreeGrafter"/>
</dbReference>
<dbReference type="Pfam" id="PF00076">
    <property type="entry name" value="RRM_1"/>
    <property type="match status" value="1"/>
</dbReference>
<dbReference type="CDD" id="cd12442">
    <property type="entry name" value="RRM_RBM48"/>
    <property type="match status" value="1"/>
</dbReference>
<dbReference type="PANTHER" id="PTHR20957">
    <property type="entry name" value="RNA-BINDING PROTEIN 48"/>
    <property type="match status" value="1"/>
</dbReference>
<dbReference type="GeneID" id="107270552"/>
<sequence length="365" mass="42300">MHQSINMANGRGIVKLAHHEQQELCRTRAAYRQGKKLTAVKVYTVNDESQHLMICGVPKLHLTEEVKRLMSPYGDVKKIHVVADYPTEQFTEVYHVHYVRIQSARIAKRFVDGKNFYGGILHVFYAPELESITETRAKLIQRRKDIASRIRRHQEDPINPQIDLFVPKEQYQRKKKMPTLPLTEDRLAQNYPGESFTTIYNGIPREIDPRPVSEPSLPSNWSKNPTRPIPAHELLQSPYQLYEPIMREAGVRESKLFSNETNFGKKRNYKGHIVEENAKVKIVRPQIIDTRNIAKKPDPKDKNIFTNVKRVENGITIKLLPKHQDEKKRIIIKNSSITHLVQPSVKLQSSIENVKSQIREAMAKK</sequence>
<feature type="domain" description="RRM" evidence="8">
    <location>
        <begin position="62"/>
        <end position="118"/>
    </location>
</feature>
<evidence type="ECO:0000256" key="7">
    <source>
        <dbReference type="ARBA" id="ARBA00035004"/>
    </source>
</evidence>
<name>A0AAJ7FNY6_CEPCN</name>
<evidence type="ECO:0000313" key="10">
    <source>
        <dbReference type="RefSeq" id="XP_015601142.1"/>
    </source>
</evidence>
<dbReference type="InterPro" id="IPR000504">
    <property type="entry name" value="RRM_dom"/>
</dbReference>
<evidence type="ECO:0000256" key="6">
    <source>
        <dbReference type="ARBA" id="ARBA00023187"/>
    </source>
</evidence>